<name>A0A976FP13_BRELC</name>
<organism evidence="3 4">
    <name type="scientific">Bremia lactucae</name>
    <name type="common">Lettuce downy mildew</name>
    <dbReference type="NCBI Taxonomy" id="4779"/>
    <lineage>
        <taxon>Eukaryota</taxon>
        <taxon>Sar</taxon>
        <taxon>Stramenopiles</taxon>
        <taxon>Oomycota</taxon>
        <taxon>Peronosporomycetes</taxon>
        <taxon>Peronosporales</taxon>
        <taxon>Peronosporaceae</taxon>
        <taxon>Bremia</taxon>
    </lineage>
</organism>
<keyword evidence="1" id="KW-1133">Transmembrane helix</keyword>
<feature type="transmembrane region" description="Helical" evidence="1">
    <location>
        <begin position="34"/>
        <end position="53"/>
    </location>
</feature>
<dbReference type="KEGG" id="blac:94352736"/>
<reference evidence="3 4" key="1">
    <citation type="journal article" date="2021" name="Genome Biol.">
        <title>AFLAP: assembly-free linkage analysis pipeline using k-mers from genome sequencing data.</title>
        <authorList>
            <person name="Fletcher K."/>
            <person name="Zhang L."/>
            <person name="Gil J."/>
            <person name="Han R."/>
            <person name="Cavanaugh K."/>
            <person name="Michelmore R."/>
        </authorList>
    </citation>
    <scope>NUCLEOTIDE SEQUENCE [LARGE SCALE GENOMIC DNA]</scope>
    <source>
        <strain evidence="3 4">SF5</strain>
    </source>
</reference>
<evidence type="ECO:0000256" key="1">
    <source>
        <dbReference type="SAM" id="Phobius"/>
    </source>
</evidence>
<dbReference type="GeneID" id="94352736"/>
<dbReference type="AlphaFoldDB" id="A0A976FP13"/>
<evidence type="ECO:0000256" key="2">
    <source>
        <dbReference type="SAM" id="SignalP"/>
    </source>
</evidence>
<feature type="chain" id="PRO_5036687758" evidence="2">
    <location>
        <begin position="25"/>
        <end position="63"/>
    </location>
</feature>
<dbReference type="Proteomes" id="UP000294530">
    <property type="component" value="Unassembled WGS sequence"/>
</dbReference>
<proteinExistence type="predicted"/>
<keyword evidence="2" id="KW-0732">Signal</keyword>
<feature type="signal peptide" evidence="2">
    <location>
        <begin position="1"/>
        <end position="24"/>
    </location>
</feature>
<accession>A0A976FP13</accession>
<dbReference type="EMBL" id="SHOA02000008">
    <property type="protein sequence ID" value="TDH70362.1"/>
    <property type="molecule type" value="Genomic_DNA"/>
</dbReference>
<sequence length="63" mass="6614">MMFNKPVIALCIASVALLGSTVDASTEVAEAYIETGMLTATMLVTVTMTMTGMKSMTMEMAGD</sequence>
<evidence type="ECO:0000313" key="4">
    <source>
        <dbReference type="Proteomes" id="UP000294530"/>
    </source>
</evidence>
<keyword evidence="1" id="KW-0472">Membrane</keyword>
<comment type="caution">
    <text evidence="3">The sequence shown here is derived from an EMBL/GenBank/DDBJ whole genome shotgun (WGS) entry which is preliminary data.</text>
</comment>
<evidence type="ECO:0000313" key="3">
    <source>
        <dbReference type="EMBL" id="TDH70362.1"/>
    </source>
</evidence>
<keyword evidence="1" id="KW-0812">Transmembrane</keyword>
<protein>
    <submittedName>
        <fullName evidence="3">Uncharacterized protein</fullName>
    </submittedName>
</protein>
<gene>
    <name evidence="3" type="ORF">CCR75_009018</name>
</gene>
<dbReference type="RefSeq" id="XP_067819861.1">
    <property type="nucleotide sequence ID" value="XM_067967065.1"/>
</dbReference>
<keyword evidence="4" id="KW-1185">Reference proteome</keyword>